<keyword evidence="12" id="KW-0175">Coiled coil</keyword>
<evidence type="ECO:0000256" key="8">
    <source>
        <dbReference type="ARBA" id="ARBA00023065"/>
    </source>
</evidence>
<protein>
    <submittedName>
        <fullName evidence="14">Magnesium and cobalt transporter CorA</fullName>
    </submittedName>
</protein>
<evidence type="ECO:0000256" key="5">
    <source>
        <dbReference type="ARBA" id="ARBA00022692"/>
    </source>
</evidence>
<keyword evidence="9 13" id="KW-0472">Membrane</keyword>
<comment type="subcellular location">
    <subcellularLocation>
        <location evidence="1">Cell membrane</location>
        <topology evidence="1">Multi-pass membrane protein</topology>
    </subcellularLocation>
</comment>
<keyword evidence="7 13" id="KW-1133">Transmembrane helix</keyword>
<dbReference type="CDD" id="cd12826">
    <property type="entry name" value="EcCorA_ZntB-like_u1"/>
    <property type="match status" value="1"/>
</dbReference>
<dbReference type="EMBL" id="JACOPF010000004">
    <property type="protein sequence ID" value="MBC5690150.1"/>
    <property type="molecule type" value="Genomic_DNA"/>
</dbReference>
<proteinExistence type="inferred from homology"/>
<dbReference type="Proteomes" id="UP000652477">
    <property type="component" value="Unassembled WGS sequence"/>
</dbReference>
<dbReference type="SUPFAM" id="SSF143865">
    <property type="entry name" value="CorA soluble domain-like"/>
    <property type="match status" value="1"/>
</dbReference>
<evidence type="ECO:0000313" key="14">
    <source>
        <dbReference type="EMBL" id="MBC5690150.1"/>
    </source>
</evidence>
<organism evidence="14 15">
    <name type="scientific">Mediterraneibacter hominis</name>
    <dbReference type="NCBI Taxonomy" id="2763054"/>
    <lineage>
        <taxon>Bacteria</taxon>
        <taxon>Bacillati</taxon>
        <taxon>Bacillota</taxon>
        <taxon>Clostridia</taxon>
        <taxon>Lachnospirales</taxon>
        <taxon>Lachnospiraceae</taxon>
        <taxon>Mediterraneibacter</taxon>
    </lineage>
</organism>
<dbReference type="PANTHER" id="PTHR46494:SF1">
    <property type="entry name" value="CORA FAMILY METAL ION TRANSPORTER (EUROFUNG)"/>
    <property type="match status" value="1"/>
</dbReference>
<feature type="transmembrane region" description="Helical" evidence="13">
    <location>
        <begin position="236"/>
        <end position="256"/>
    </location>
</feature>
<evidence type="ECO:0000256" key="7">
    <source>
        <dbReference type="ARBA" id="ARBA00022989"/>
    </source>
</evidence>
<keyword evidence="5 13" id="KW-0812">Transmembrane</keyword>
<dbReference type="Gene3D" id="1.20.58.340">
    <property type="entry name" value="Magnesium transport protein CorA, transmembrane region"/>
    <property type="match status" value="2"/>
</dbReference>
<evidence type="ECO:0000256" key="9">
    <source>
        <dbReference type="ARBA" id="ARBA00023136"/>
    </source>
</evidence>
<comment type="function">
    <text evidence="11">Mediates influx of magnesium ions. Alternates between open and closed states. Activated by low cytoplasmic Mg(2+) levels. Inactive when cytoplasmic Mg(2+) levels are high.</text>
</comment>
<accession>A0A923RR24</accession>
<evidence type="ECO:0000256" key="4">
    <source>
        <dbReference type="ARBA" id="ARBA00022475"/>
    </source>
</evidence>
<evidence type="ECO:0000256" key="2">
    <source>
        <dbReference type="ARBA" id="ARBA00009765"/>
    </source>
</evidence>
<dbReference type="GO" id="GO:0015087">
    <property type="term" value="F:cobalt ion transmembrane transporter activity"/>
    <property type="evidence" value="ECO:0007669"/>
    <property type="project" value="TreeGrafter"/>
</dbReference>
<comment type="caution">
    <text evidence="14">The sequence shown here is derived from an EMBL/GenBank/DDBJ whole genome shotgun (WGS) entry which is preliminary data.</text>
</comment>
<keyword evidence="6" id="KW-0460">Magnesium</keyword>
<reference evidence="14" key="1">
    <citation type="submission" date="2020-08" db="EMBL/GenBank/DDBJ databases">
        <title>Genome public.</title>
        <authorList>
            <person name="Liu C."/>
            <person name="Sun Q."/>
        </authorList>
    </citation>
    <scope>NUCLEOTIDE SEQUENCE</scope>
    <source>
        <strain evidence="14">NSJ-55</strain>
    </source>
</reference>
<evidence type="ECO:0000256" key="1">
    <source>
        <dbReference type="ARBA" id="ARBA00004651"/>
    </source>
</evidence>
<dbReference type="GO" id="GO:0000287">
    <property type="term" value="F:magnesium ion binding"/>
    <property type="evidence" value="ECO:0007669"/>
    <property type="project" value="TreeGrafter"/>
</dbReference>
<feature type="coiled-coil region" evidence="12">
    <location>
        <begin position="128"/>
        <end position="191"/>
    </location>
</feature>
<keyword evidence="8" id="KW-0406">Ion transport</keyword>
<evidence type="ECO:0000256" key="12">
    <source>
        <dbReference type="SAM" id="Coils"/>
    </source>
</evidence>
<keyword evidence="4" id="KW-1003">Cell membrane</keyword>
<evidence type="ECO:0000256" key="11">
    <source>
        <dbReference type="ARBA" id="ARBA00045497"/>
    </source>
</evidence>
<evidence type="ECO:0000313" key="15">
    <source>
        <dbReference type="Proteomes" id="UP000652477"/>
    </source>
</evidence>
<keyword evidence="3" id="KW-0813">Transport</keyword>
<dbReference type="Pfam" id="PF01544">
    <property type="entry name" value="CorA"/>
    <property type="match status" value="1"/>
</dbReference>
<evidence type="ECO:0000256" key="10">
    <source>
        <dbReference type="ARBA" id="ARBA00034269"/>
    </source>
</evidence>
<evidence type="ECO:0000256" key="13">
    <source>
        <dbReference type="SAM" id="Phobius"/>
    </source>
</evidence>
<dbReference type="AlphaFoldDB" id="A0A923RR24"/>
<name>A0A923RR24_9FIRM</name>
<dbReference type="InterPro" id="IPR002523">
    <property type="entry name" value="MgTranspt_CorA/ZnTranspt_ZntB"/>
</dbReference>
<sequence length="295" mass="34566">MRTTNDTLLPCSPVQILTEKQFCEKYPLASRRIFLNEGLVHARFCKAEQLSNGVAGTFAIPDKKKPVNGKFTFGYYLTSKLLIFIDDSGNVQDFIKEMKDLPLTDASSPCLFLFDFLEFLLKDDMIYLLDYEEKLTDLEEQLLNKNLSDFNRTILSVRKELSALSAYYEQLSDLGETFQKLAAEKEQQRERLLFGLFSDKADRLHSTVQMLKEYSIQLKEMHQTQIDLRQNEIMKVLTIVTTVFMPLTLVTGWYGMNFYNMPELSYRYGYRIICIVCLVILFIELWIFIIKKWFK</sequence>
<feature type="transmembrane region" description="Helical" evidence="13">
    <location>
        <begin position="268"/>
        <end position="290"/>
    </location>
</feature>
<evidence type="ECO:0000256" key="3">
    <source>
        <dbReference type="ARBA" id="ARBA00022448"/>
    </source>
</evidence>
<dbReference type="FunFam" id="1.20.58.340:FF:000004">
    <property type="entry name" value="Magnesium transport protein CorA"/>
    <property type="match status" value="1"/>
</dbReference>
<dbReference type="GO" id="GO:0050897">
    <property type="term" value="F:cobalt ion binding"/>
    <property type="evidence" value="ECO:0007669"/>
    <property type="project" value="TreeGrafter"/>
</dbReference>
<keyword evidence="15" id="KW-1185">Reference proteome</keyword>
<comment type="catalytic activity">
    <reaction evidence="10">
        <text>Mg(2+)(in) = Mg(2+)(out)</text>
        <dbReference type="Rhea" id="RHEA:29827"/>
        <dbReference type="ChEBI" id="CHEBI:18420"/>
    </reaction>
</comment>
<dbReference type="InterPro" id="IPR045863">
    <property type="entry name" value="CorA_TM1_TM2"/>
</dbReference>
<dbReference type="RefSeq" id="WP_186876812.1">
    <property type="nucleotide sequence ID" value="NZ_JACOPF010000004.1"/>
</dbReference>
<comment type="similarity">
    <text evidence="2">Belongs to the CorA metal ion transporter (MIT) (TC 1.A.35) family.</text>
</comment>
<gene>
    <name evidence="14" type="ORF">H8S37_14630</name>
</gene>
<dbReference type="GO" id="GO:0015095">
    <property type="term" value="F:magnesium ion transmembrane transporter activity"/>
    <property type="evidence" value="ECO:0007669"/>
    <property type="project" value="TreeGrafter"/>
</dbReference>
<evidence type="ECO:0000256" key="6">
    <source>
        <dbReference type="ARBA" id="ARBA00022842"/>
    </source>
</evidence>
<dbReference type="GO" id="GO:0005886">
    <property type="term" value="C:plasma membrane"/>
    <property type="evidence" value="ECO:0007669"/>
    <property type="project" value="UniProtKB-SubCell"/>
</dbReference>
<dbReference type="InterPro" id="IPR045861">
    <property type="entry name" value="CorA_cytoplasmic_dom"/>
</dbReference>
<dbReference type="PANTHER" id="PTHR46494">
    <property type="entry name" value="CORA FAMILY METAL ION TRANSPORTER (EUROFUNG)"/>
    <property type="match status" value="1"/>
</dbReference>
<dbReference type="SUPFAM" id="SSF144083">
    <property type="entry name" value="Magnesium transport protein CorA, transmembrane region"/>
    <property type="match status" value="1"/>
</dbReference>